<organism evidence="2 3">
    <name type="scientific">Desulfosalsimonas propionicica</name>
    <dbReference type="NCBI Taxonomy" id="332175"/>
    <lineage>
        <taxon>Bacteria</taxon>
        <taxon>Pseudomonadati</taxon>
        <taxon>Thermodesulfobacteriota</taxon>
        <taxon>Desulfobacteria</taxon>
        <taxon>Desulfobacterales</taxon>
        <taxon>Desulfosalsimonadaceae</taxon>
        <taxon>Desulfosalsimonas</taxon>
    </lineage>
</organism>
<dbReference type="AlphaFoldDB" id="A0A7W0C6L9"/>
<dbReference type="EMBL" id="JACDUS010000001">
    <property type="protein sequence ID" value="MBA2880134.1"/>
    <property type="molecule type" value="Genomic_DNA"/>
</dbReference>
<sequence length="279" mass="31845">MYIKCWGSRGSIPVSGREFQKYGGDTTCIEIRTRSDDLIIVDAGTGIRRLGNQLIGENRQVYHFIFTHSHWDHLMGFPFFKPLYEKTARIMMHRCPFPGKYVETIVTKLMRPPLFPVRYSDLTAQVIYRDGCPDAFEIGSVTVTPISLSHPNGGCGYKFEEDGKTFVFLTDNELGFVHPGGCRHADYVRFCEGVDLLIHDAEFSPEEYSRSIEWGHSSCMHTLRMAMEARVKSLGLFHLNQDRTDDQMDELVAGCRRELSDNASQIDCFGVSRDMTFEL</sequence>
<dbReference type="SMART" id="SM00849">
    <property type="entry name" value="Lactamase_B"/>
    <property type="match status" value="1"/>
</dbReference>
<evidence type="ECO:0000313" key="2">
    <source>
        <dbReference type="EMBL" id="MBA2880134.1"/>
    </source>
</evidence>
<dbReference type="CDD" id="cd07715">
    <property type="entry name" value="TaR3-like_MBL-fold"/>
    <property type="match status" value="1"/>
</dbReference>
<reference evidence="2 3" key="1">
    <citation type="submission" date="2020-07" db="EMBL/GenBank/DDBJ databases">
        <title>Genomic Encyclopedia of Type Strains, Phase IV (KMG-IV): sequencing the most valuable type-strain genomes for metagenomic binning, comparative biology and taxonomic classification.</title>
        <authorList>
            <person name="Goeker M."/>
        </authorList>
    </citation>
    <scope>NUCLEOTIDE SEQUENCE [LARGE SCALE GENOMIC DNA]</scope>
    <source>
        <strain evidence="2 3">DSM 17721</strain>
    </source>
</reference>
<dbReference type="SUPFAM" id="SSF56281">
    <property type="entry name" value="Metallo-hydrolase/oxidoreductase"/>
    <property type="match status" value="1"/>
</dbReference>
<dbReference type="PANTHER" id="PTHR42663">
    <property type="entry name" value="HYDROLASE C777.06C-RELATED-RELATED"/>
    <property type="match status" value="1"/>
</dbReference>
<dbReference type="InterPro" id="IPR036866">
    <property type="entry name" value="RibonucZ/Hydroxyglut_hydro"/>
</dbReference>
<feature type="domain" description="Metallo-beta-lactamase" evidence="1">
    <location>
        <begin position="25"/>
        <end position="216"/>
    </location>
</feature>
<gene>
    <name evidence="2" type="ORF">HNR65_000441</name>
</gene>
<comment type="caution">
    <text evidence="2">The sequence shown here is derived from an EMBL/GenBank/DDBJ whole genome shotgun (WGS) entry which is preliminary data.</text>
</comment>
<dbReference type="InterPro" id="IPR001279">
    <property type="entry name" value="Metallo-B-lactamas"/>
</dbReference>
<protein>
    <submittedName>
        <fullName evidence="2">Phosphoribosyl 1,2-cyclic phosphodiesterase</fullName>
    </submittedName>
</protein>
<name>A0A7W0C6L9_9BACT</name>
<evidence type="ECO:0000259" key="1">
    <source>
        <dbReference type="SMART" id="SM00849"/>
    </source>
</evidence>
<evidence type="ECO:0000313" key="3">
    <source>
        <dbReference type="Proteomes" id="UP000525298"/>
    </source>
</evidence>
<proteinExistence type="predicted"/>
<accession>A0A7W0C6L9</accession>
<keyword evidence="3" id="KW-1185">Reference proteome</keyword>
<dbReference type="PANTHER" id="PTHR42663:SF4">
    <property type="entry name" value="SLL1036 PROTEIN"/>
    <property type="match status" value="1"/>
</dbReference>
<dbReference type="RefSeq" id="WP_181549797.1">
    <property type="nucleotide sequence ID" value="NZ_JACDUS010000001.1"/>
</dbReference>
<dbReference type="Proteomes" id="UP000525298">
    <property type="component" value="Unassembled WGS sequence"/>
</dbReference>
<dbReference type="Gene3D" id="3.60.15.10">
    <property type="entry name" value="Ribonuclease Z/Hydroxyacylglutathione hydrolase-like"/>
    <property type="match status" value="1"/>
</dbReference>
<dbReference type="Pfam" id="PF12706">
    <property type="entry name" value="Lactamase_B_2"/>
    <property type="match status" value="1"/>
</dbReference>